<sequence>MDLLLYHPYFFSKPFLFNYERDVELFIQFFEWVNLTRTSTSYNISTIFGLQVLAIHDFSTRIYIHFEQIILGKRYLLLFEIDRNWMISLIINKKIRYEFLSSPLNSLFLLKRINLDTNTTLTLPINYHTDNQTLIRIDIAFSKF</sequence>
<accession>A0A820Q1G3</accession>
<evidence type="ECO:0000313" key="1">
    <source>
        <dbReference type="EMBL" id="CAF4411977.1"/>
    </source>
</evidence>
<protein>
    <submittedName>
        <fullName evidence="1">Uncharacterized protein</fullName>
    </submittedName>
</protein>
<feature type="non-terminal residue" evidence="1">
    <location>
        <position position="144"/>
    </location>
</feature>
<comment type="caution">
    <text evidence="1">The sequence shown here is derived from an EMBL/GenBank/DDBJ whole genome shotgun (WGS) entry which is preliminary data.</text>
</comment>
<dbReference type="AlphaFoldDB" id="A0A820Q1G3"/>
<proteinExistence type="predicted"/>
<organism evidence="1 2">
    <name type="scientific">Adineta steineri</name>
    <dbReference type="NCBI Taxonomy" id="433720"/>
    <lineage>
        <taxon>Eukaryota</taxon>
        <taxon>Metazoa</taxon>
        <taxon>Spiralia</taxon>
        <taxon>Gnathifera</taxon>
        <taxon>Rotifera</taxon>
        <taxon>Eurotatoria</taxon>
        <taxon>Bdelloidea</taxon>
        <taxon>Adinetida</taxon>
        <taxon>Adinetidae</taxon>
        <taxon>Adineta</taxon>
    </lineage>
</organism>
<gene>
    <name evidence="1" type="ORF">OKA104_LOCUS51999</name>
</gene>
<name>A0A820Q1G3_9BILA</name>
<evidence type="ECO:0000313" key="2">
    <source>
        <dbReference type="Proteomes" id="UP000663881"/>
    </source>
</evidence>
<reference evidence="1" key="1">
    <citation type="submission" date="2021-02" db="EMBL/GenBank/DDBJ databases">
        <authorList>
            <person name="Nowell W R."/>
        </authorList>
    </citation>
    <scope>NUCLEOTIDE SEQUENCE</scope>
</reference>
<dbReference type="Proteomes" id="UP000663881">
    <property type="component" value="Unassembled WGS sequence"/>
</dbReference>
<dbReference type="EMBL" id="CAJOAY010029314">
    <property type="protein sequence ID" value="CAF4411977.1"/>
    <property type="molecule type" value="Genomic_DNA"/>
</dbReference>